<organism evidence="1 2">
    <name type="scientific">Ligilactobacillus ubinensis</name>
    <dbReference type="NCBI Taxonomy" id="2876789"/>
    <lineage>
        <taxon>Bacteria</taxon>
        <taxon>Bacillati</taxon>
        <taxon>Bacillota</taxon>
        <taxon>Bacilli</taxon>
        <taxon>Lactobacillales</taxon>
        <taxon>Lactobacillaceae</taxon>
        <taxon>Ligilactobacillus</taxon>
    </lineage>
</organism>
<sequence length="82" mass="9554">MSENVLFNPGESLASDYDFNQAYIAAQIYHHKDKKPILVVQEKDGNPYFIFDEMAALTDEKDEHARRYSVIKRVTENESEKN</sequence>
<gene>
    <name evidence="1" type="ORF">LB941_08055</name>
</gene>
<proteinExistence type="predicted"/>
<dbReference type="AlphaFoldDB" id="A0A9X2FKD0"/>
<evidence type="ECO:0000313" key="2">
    <source>
        <dbReference type="Proteomes" id="UP001139006"/>
    </source>
</evidence>
<protein>
    <submittedName>
        <fullName evidence="1">Uncharacterized protein</fullName>
    </submittedName>
</protein>
<reference evidence="1 2" key="1">
    <citation type="journal article" date="2023" name="Int. J. Syst. Evol. Microbiol.">
        <title>Ligilactobacillus ubinensis sp. nov., a novel species isolated from the wild ferment of a durian fruit (Durio zibethinus).</title>
        <authorList>
            <person name="Heng Y.C."/>
            <person name="Menon N."/>
            <person name="Chen B."/>
            <person name="Loo B.Z.L."/>
            <person name="Wong G.W.J."/>
            <person name="Lim A.C.H."/>
            <person name="Silvaraju S."/>
            <person name="Kittelmann S."/>
        </authorList>
    </citation>
    <scope>NUCLEOTIDE SEQUENCE [LARGE SCALE GENOMIC DNA]</scope>
    <source>
        <strain evidence="1 2">WILCCON 0076</strain>
    </source>
</reference>
<dbReference type="RefSeq" id="WP_253361026.1">
    <property type="nucleotide sequence ID" value="NZ_JAIULA010000015.1"/>
</dbReference>
<evidence type="ECO:0000313" key="1">
    <source>
        <dbReference type="EMBL" id="MCP0887284.1"/>
    </source>
</evidence>
<keyword evidence="2" id="KW-1185">Reference proteome</keyword>
<dbReference type="Proteomes" id="UP001139006">
    <property type="component" value="Unassembled WGS sequence"/>
</dbReference>
<accession>A0A9X2FKD0</accession>
<dbReference type="EMBL" id="JAIULA010000015">
    <property type="protein sequence ID" value="MCP0887284.1"/>
    <property type="molecule type" value="Genomic_DNA"/>
</dbReference>
<comment type="caution">
    <text evidence="1">The sequence shown here is derived from an EMBL/GenBank/DDBJ whole genome shotgun (WGS) entry which is preliminary data.</text>
</comment>
<name>A0A9X2FKD0_9LACO</name>